<dbReference type="Gene3D" id="3.20.20.140">
    <property type="entry name" value="Metal-dependent hydrolases"/>
    <property type="match status" value="1"/>
</dbReference>
<dbReference type="HOGENOM" id="CLU_064039_2_1_4"/>
<dbReference type="Pfam" id="PF04909">
    <property type="entry name" value="Amidohydro_2"/>
    <property type="match status" value="1"/>
</dbReference>
<dbReference type="SUPFAM" id="SSF51556">
    <property type="entry name" value="Metallo-dependent hydrolases"/>
    <property type="match status" value="1"/>
</dbReference>
<evidence type="ECO:0000259" key="1">
    <source>
        <dbReference type="Pfam" id="PF04909"/>
    </source>
</evidence>
<dbReference type="PANTHER" id="PTHR35563">
    <property type="entry name" value="BARREL METAL-DEPENDENT HYDROLASE, PUTATIVE (AFU_ORTHOLOGUE AFUA_1G16240)-RELATED"/>
    <property type="match status" value="1"/>
</dbReference>
<dbReference type="eggNOG" id="COG3618">
    <property type="taxonomic scope" value="Bacteria"/>
</dbReference>
<dbReference type="InterPro" id="IPR006680">
    <property type="entry name" value="Amidohydro-rel"/>
</dbReference>
<feature type="domain" description="Amidohydrolase-related" evidence="1">
    <location>
        <begin position="11"/>
        <end position="284"/>
    </location>
</feature>
<protein>
    <submittedName>
        <fullName evidence="2">Amidohydrolase 2</fullName>
    </submittedName>
</protein>
<reference evidence="2" key="1">
    <citation type="submission" date="2009-06" db="EMBL/GenBank/DDBJ databases">
        <title>Complete sequence of chromosome 2 of Variovorax paradoxus S110.</title>
        <authorList>
            <consortium name="US DOE Joint Genome Institute"/>
            <person name="Lucas S."/>
            <person name="Copeland A."/>
            <person name="Lapidus A."/>
            <person name="Glavina del Rio T."/>
            <person name="Tice H."/>
            <person name="Bruce D."/>
            <person name="Goodwin L."/>
            <person name="Pitluck S."/>
            <person name="Chertkov O."/>
            <person name="Brettin T."/>
            <person name="Detter J.C."/>
            <person name="Han C."/>
            <person name="Larimer F."/>
            <person name="Land M."/>
            <person name="Hauser L."/>
            <person name="Kyrpides N."/>
            <person name="Ovchinnikova G."/>
            <person name="Orwin P."/>
            <person name="Leadbetter J.R."/>
            <person name="Spain J.C."/>
            <person name="Han J.I."/>
        </authorList>
    </citation>
    <scope>NUCLEOTIDE SEQUENCE</scope>
    <source>
        <strain evidence="2">S110</strain>
    </source>
</reference>
<accession>C5D0C0</accession>
<organism evidence="2">
    <name type="scientific">Variovorax paradoxus (strain S110)</name>
    <dbReference type="NCBI Taxonomy" id="543728"/>
    <lineage>
        <taxon>Bacteria</taxon>
        <taxon>Pseudomonadati</taxon>
        <taxon>Pseudomonadota</taxon>
        <taxon>Betaproteobacteria</taxon>
        <taxon>Burkholderiales</taxon>
        <taxon>Comamonadaceae</taxon>
        <taxon>Variovorax</taxon>
    </lineage>
</organism>
<dbReference type="AlphaFoldDB" id="C5D0C0"/>
<keyword evidence="2" id="KW-0378">Hydrolase</keyword>
<dbReference type="OrthoDB" id="9787654at2"/>
<dbReference type="EMBL" id="CP001636">
    <property type="protein sequence ID" value="ACS22464.1"/>
    <property type="molecule type" value="Genomic_DNA"/>
</dbReference>
<dbReference type="STRING" id="543728.Vapar_5880"/>
<dbReference type="InterPro" id="IPR052358">
    <property type="entry name" value="Aro_Compnd_Degr_Hydrolases"/>
</dbReference>
<proteinExistence type="predicted"/>
<name>C5D0C0_VARPS</name>
<evidence type="ECO:0000313" key="2">
    <source>
        <dbReference type="EMBL" id="ACS22464.1"/>
    </source>
</evidence>
<dbReference type="GO" id="GO:0016787">
    <property type="term" value="F:hydrolase activity"/>
    <property type="evidence" value="ECO:0007669"/>
    <property type="project" value="UniProtKB-KW"/>
</dbReference>
<dbReference type="InterPro" id="IPR032466">
    <property type="entry name" value="Metal_Hydrolase"/>
</dbReference>
<dbReference type="PANTHER" id="PTHR35563:SF2">
    <property type="entry name" value="BARREL METAL-DEPENDENT HYDROLASE, PUTATIVE (AFU_ORTHOLOGUE AFUA_1G16240)-RELATED"/>
    <property type="match status" value="1"/>
</dbReference>
<gene>
    <name evidence="2" type="ordered locus">Vapar_5880</name>
</gene>
<sequence length="285" mass="30784">MGEAIDTEGGWDCHAHVFGPYGRYPLAAERAYTPPEAPLPAYRAHLATLGLTHGVLGLTHGVLVHPSAYGVDHGLVLDTLDAQPNLRGVLVARPHTLPSLAGLHERRVRALRFSARGGAARNFGGSASFEELQAMAGKMADAGLHAELWTDRHVLPGIAAQIRALPVPVVIDHMAGFDAAAGVDEPGFRSLLDLLAEGRVWVKLCAYRNLLAILDRTRWAELLAPFQQALQQANPRQLVWGSDWPYLNVKEPPSGGDLLQLLHESVSDVAIGRAILQDNPARLYA</sequence>
<dbReference type="KEGG" id="vap:Vapar_5880"/>